<dbReference type="SUPFAM" id="SSF63829">
    <property type="entry name" value="Calcium-dependent phosphotriesterase"/>
    <property type="match status" value="1"/>
</dbReference>
<reference evidence="2 3" key="1">
    <citation type="submission" date="2022-01" db="EMBL/GenBank/DDBJ databases">
        <title>Nocardioides sp. nov., an actinomycete isolated from mining soil.</title>
        <authorList>
            <person name="Liu L."/>
        </authorList>
    </citation>
    <scope>NUCLEOTIDE SEQUENCE [LARGE SCALE GENOMIC DNA]</scope>
    <source>
        <strain evidence="2 3">KLBMP 9356</strain>
    </source>
</reference>
<gene>
    <name evidence="2" type="ORF">L2K70_17720</name>
</gene>
<dbReference type="Pfam" id="PF20067">
    <property type="entry name" value="SSL_N"/>
    <property type="match status" value="1"/>
</dbReference>
<evidence type="ECO:0000256" key="1">
    <source>
        <dbReference type="SAM" id="SignalP"/>
    </source>
</evidence>
<evidence type="ECO:0000313" key="2">
    <source>
        <dbReference type="EMBL" id="MCF6379453.1"/>
    </source>
</evidence>
<organism evidence="2 3">
    <name type="scientific">Nocardioides potassii</name>
    <dbReference type="NCBI Taxonomy" id="2911371"/>
    <lineage>
        <taxon>Bacteria</taxon>
        <taxon>Bacillati</taxon>
        <taxon>Actinomycetota</taxon>
        <taxon>Actinomycetes</taxon>
        <taxon>Propionibacteriales</taxon>
        <taxon>Nocardioidaceae</taxon>
        <taxon>Nocardioides</taxon>
    </lineage>
</organism>
<dbReference type="InterPro" id="IPR051200">
    <property type="entry name" value="Host-pathogen_enzymatic-act"/>
</dbReference>
<dbReference type="Proteomes" id="UP001201161">
    <property type="component" value="Unassembled WGS sequence"/>
</dbReference>
<keyword evidence="3" id="KW-1185">Reference proteome</keyword>
<proteinExistence type="predicted"/>
<comment type="caution">
    <text evidence="2">The sequence shown here is derived from an EMBL/GenBank/DDBJ whole genome shotgun (WGS) entry which is preliminary data.</text>
</comment>
<protein>
    <submittedName>
        <fullName evidence="2">Superoxide dismutase</fullName>
    </submittedName>
</protein>
<name>A0ABS9HGL7_9ACTN</name>
<dbReference type="InterPro" id="IPR011042">
    <property type="entry name" value="6-blade_b-propeller_TolB-like"/>
</dbReference>
<dbReference type="PANTHER" id="PTHR47197">
    <property type="entry name" value="PROTEIN NIRF"/>
    <property type="match status" value="1"/>
</dbReference>
<keyword evidence="1" id="KW-0732">Signal</keyword>
<dbReference type="Gene3D" id="2.120.10.30">
    <property type="entry name" value="TolB, C-terminal domain"/>
    <property type="match status" value="1"/>
</dbReference>
<accession>A0ABS9HGL7</accession>
<feature type="chain" id="PRO_5046740854" evidence="1">
    <location>
        <begin position="26"/>
        <end position="309"/>
    </location>
</feature>
<evidence type="ECO:0000313" key="3">
    <source>
        <dbReference type="Proteomes" id="UP001201161"/>
    </source>
</evidence>
<dbReference type="PANTHER" id="PTHR47197:SF3">
    <property type="entry name" value="DIHYDRO-HEME D1 DEHYDROGENASE"/>
    <property type="match status" value="1"/>
</dbReference>
<dbReference type="EMBL" id="JAKJHZ010000010">
    <property type="protein sequence ID" value="MCF6379453.1"/>
    <property type="molecule type" value="Genomic_DNA"/>
</dbReference>
<dbReference type="RefSeq" id="WP_236404527.1">
    <property type="nucleotide sequence ID" value="NZ_JAKJHZ010000010.1"/>
</dbReference>
<feature type="signal peptide" evidence="1">
    <location>
        <begin position="1"/>
        <end position="25"/>
    </location>
</feature>
<sequence>MRRLIVPVLSTVLGLGLVAAPPASAGVARDGDTFPARIDLPDGFQPEGITIGPGGNAWLGSLADGDIVKVSLRTGEVQPAFEGTGVPAVGLKRSRDGRLYVAGGDSGTLRVIDTATGATTSYDVDGGFVNDVTLTTKAAWFTDSQKPRLYRLDRDAGVPATTATPVPLTGEWEQGAGFNANGVTTAPGGKALLVVNSGAGTLYRVTTAGVATKVDLGGYELVNGDGILRHGRLLYVVRNRDNVVEVVRLDRTGLVGEVVRHITSDEFDVPTTVARFGKRLYLPNARFGVDPADAPTSAYWITKVRGGRR</sequence>